<dbReference type="AlphaFoldDB" id="A0A0D3KNL9"/>
<organism evidence="1 2">
    <name type="scientific">Emiliania huxleyi (strain CCMP1516)</name>
    <dbReference type="NCBI Taxonomy" id="280463"/>
    <lineage>
        <taxon>Eukaryota</taxon>
        <taxon>Haptista</taxon>
        <taxon>Haptophyta</taxon>
        <taxon>Prymnesiophyceae</taxon>
        <taxon>Isochrysidales</taxon>
        <taxon>Noelaerhabdaceae</taxon>
        <taxon>Emiliania</taxon>
    </lineage>
</organism>
<evidence type="ECO:0000313" key="1">
    <source>
        <dbReference type="EnsemblProtists" id="EOD37354"/>
    </source>
</evidence>
<evidence type="ECO:0000313" key="2">
    <source>
        <dbReference type="Proteomes" id="UP000013827"/>
    </source>
</evidence>
<sequence>MRVLLPPSVASNPKFVRQLHEAQRMQQELLRSDPPLTTSLARHLELLPESVHAEARRLGALLAEVLGLPPDAPLEQLHRAIDGFSPARRAHDRVMSSKRRLCAPLADAAQAALLQGAYDRLICETIAPFVANRSPGLERLHYATFPTLRVQTPSSSVATIRPHLDGMYGLEPGSLNVWLPLTEVREVSALWVEQSVGTSDFRPIRRPTLFDGRRSVHFTVPNRSRLTRVSLDFRLVPGSCFDEESRLARQGYYSTASVDRHTSRWVKTSHGRVSELHGLPHTAKPRITAAACVS</sequence>
<dbReference type="HOGENOM" id="CLU_948108_0_0_1"/>
<dbReference type="Proteomes" id="UP000013827">
    <property type="component" value="Unassembled WGS sequence"/>
</dbReference>
<dbReference type="GeneID" id="17282624"/>
<accession>A0A0D3KNL9</accession>
<keyword evidence="2" id="KW-1185">Reference proteome</keyword>
<dbReference type="RefSeq" id="XP_005789783.1">
    <property type="nucleotide sequence ID" value="XM_005789726.1"/>
</dbReference>
<reference evidence="2" key="1">
    <citation type="journal article" date="2013" name="Nature">
        <title>Pan genome of the phytoplankton Emiliania underpins its global distribution.</title>
        <authorList>
            <person name="Read B.A."/>
            <person name="Kegel J."/>
            <person name="Klute M.J."/>
            <person name="Kuo A."/>
            <person name="Lefebvre S.C."/>
            <person name="Maumus F."/>
            <person name="Mayer C."/>
            <person name="Miller J."/>
            <person name="Monier A."/>
            <person name="Salamov A."/>
            <person name="Young J."/>
            <person name="Aguilar M."/>
            <person name="Claverie J.M."/>
            <person name="Frickenhaus S."/>
            <person name="Gonzalez K."/>
            <person name="Herman E.K."/>
            <person name="Lin Y.C."/>
            <person name="Napier J."/>
            <person name="Ogata H."/>
            <person name="Sarno A.F."/>
            <person name="Shmutz J."/>
            <person name="Schroeder D."/>
            <person name="de Vargas C."/>
            <person name="Verret F."/>
            <person name="von Dassow P."/>
            <person name="Valentin K."/>
            <person name="Van de Peer Y."/>
            <person name="Wheeler G."/>
            <person name="Dacks J.B."/>
            <person name="Delwiche C.F."/>
            <person name="Dyhrman S.T."/>
            <person name="Glockner G."/>
            <person name="John U."/>
            <person name="Richards T."/>
            <person name="Worden A.Z."/>
            <person name="Zhang X."/>
            <person name="Grigoriev I.V."/>
            <person name="Allen A.E."/>
            <person name="Bidle K."/>
            <person name="Borodovsky M."/>
            <person name="Bowler C."/>
            <person name="Brownlee C."/>
            <person name="Cock J.M."/>
            <person name="Elias M."/>
            <person name="Gladyshev V.N."/>
            <person name="Groth M."/>
            <person name="Guda C."/>
            <person name="Hadaegh A."/>
            <person name="Iglesias-Rodriguez M.D."/>
            <person name="Jenkins J."/>
            <person name="Jones B.M."/>
            <person name="Lawson T."/>
            <person name="Leese F."/>
            <person name="Lindquist E."/>
            <person name="Lobanov A."/>
            <person name="Lomsadze A."/>
            <person name="Malik S.B."/>
            <person name="Marsh M.E."/>
            <person name="Mackinder L."/>
            <person name="Mock T."/>
            <person name="Mueller-Roeber B."/>
            <person name="Pagarete A."/>
            <person name="Parker M."/>
            <person name="Probert I."/>
            <person name="Quesneville H."/>
            <person name="Raines C."/>
            <person name="Rensing S.A."/>
            <person name="Riano-Pachon D.M."/>
            <person name="Richier S."/>
            <person name="Rokitta S."/>
            <person name="Shiraiwa Y."/>
            <person name="Soanes D.M."/>
            <person name="van der Giezen M."/>
            <person name="Wahlund T.M."/>
            <person name="Williams B."/>
            <person name="Wilson W."/>
            <person name="Wolfe G."/>
            <person name="Wurch L.L."/>
        </authorList>
    </citation>
    <scope>NUCLEOTIDE SEQUENCE</scope>
</reference>
<dbReference type="PaxDb" id="2903-EOD37354"/>
<dbReference type="KEGG" id="ehx:EMIHUDRAFT_109812"/>
<reference evidence="1" key="2">
    <citation type="submission" date="2024-10" db="UniProtKB">
        <authorList>
            <consortium name="EnsemblProtists"/>
        </authorList>
    </citation>
    <scope>IDENTIFICATION</scope>
</reference>
<protein>
    <submittedName>
        <fullName evidence="1">Uncharacterized protein</fullName>
    </submittedName>
</protein>
<name>A0A0D3KNL9_EMIH1</name>
<dbReference type="EnsemblProtists" id="EOD37354">
    <property type="protein sequence ID" value="EOD37354"/>
    <property type="gene ID" value="EMIHUDRAFT_109812"/>
</dbReference>
<proteinExistence type="predicted"/>